<dbReference type="RefSeq" id="WP_114510979.1">
    <property type="nucleotide sequence ID" value="NZ_QPMK01000006.1"/>
</dbReference>
<organism evidence="2 3">
    <name type="scientific">Thalassococcus profundi</name>
    <dbReference type="NCBI Taxonomy" id="2282382"/>
    <lineage>
        <taxon>Bacteria</taxon>
        <taxon>Pseudomonadati</taxon>
        <taxon>Pseudomonadota</taxon>
        <taxon>Alphaproteobacteria</taxon>
        <taxon>Rhodobacterales</taxon>
        <taxon>Roseobacteraceae</taxon>
        <taxon>Thalassococcus</taxon>
    </lineage>
</organism>
<sequence>MNWRVKPYDLTAAYCTLAGRMIEQQLRMAKVVMDHTWRSHLTFAGLAPVTRPKAVTLRRRSAEISELRPGTAKPHRAPSAPPPMPERLPRTGSEA</sequence>
<accession>A0A369TQK3</accession>
<evidence type="ECO:0000313" key="2">
    <source>
        <dbReference type="EMBL" id="RDD66407.1"/>
    </source>
</evidence>
<evidence type="ECO:0000313" key="3">
    <source>
        <dbReference type="Proteomes" id="UP000253977"/>
    </source>
</evidence>
<evidence type="ECO:0000256" key="1">
    <source>
        <dbReference type="SAM" id="MobiDB-lite"/>
    </source>
</evidence>
<comment type="caution">
    <text evidence="2">The sequence shown here is derived from an EMBL/GenBank/DDBJ whole genome shotgun (WGS) entry which is preliminary data.</text>
</comment>
<evidence type="ECO:0008006" key="4">
    <source>
        <dbReference type="Google" id="ProtNLM"/>
    </source>
</evidence>
<dbReference type="EMBL" id="QPMK01000006">
    <property type="protein sequence ID" value="RDD66407.1"/>
    <property type="molecule type" value="Genomic_DNA"/>
</dbReference>
<reference evidence="2 3" key="1">
    <citation type="submission" date="2018-07" db="EMBL/GenBank/DDBJ databases">
        <title>Thalassococcus profundi sp. nov., a marine bacterium isolated from deep seawater of Okinawa Trough.</title>
        <authorList>
            <person name="Yu M."/>
        </authorList>
    </citation>
    <scope>NUCLEOTIDE SEQUENCE [LARGE SCALE GENOMIC DNA]</scope>
    <source>
        <strain evidence="2 3">WRAS1</strain>
    </source>
</reference>
<proteinExistence type="predicted"/>
<keyword evidence="3" id="KW-1185">Reference proteome</keyword>
<name>A0A369TQK3_9RHOB</name>
<gene>
    <name evidence="2" type="ORF">DU478_10895</name>
</gene>
<dbReference type="AlphaFoldDB" id="A0A369TQK3"/>
<protein>
    <recommendedName>
        <fullName evidence="4">Transposase</fullName>
    </recommendedName>
</protein>
<feature type="region of interest" description="Disordered" evidence="1">
    <location>
        <begin position="59"/>
        <end position="95"/>
    </location>
</feature>
<dbReference type="Proteomes" id="UP000253977">
    <property type="component" value="Unassembled WGS sequence"/>
</dbReference>